<dbReference type="EMBL" id="OW152817">
    <property type="protein sequence ID" value="CAH2068500.1"/>
    <property type="molecule type" value="Genomic_DNA"/>
</dbReference>
<dbReference type="InterPro" id="IPR004117">
    <property type="entry name" value="7tm6_olfct_rcpt"/>
</dbReference>
<keyword evidence="7" id="KW-0675">Receptor</keyword>
<keyword evidence="8" id="KW-0807">Transducer</keyword>
<keyword evidence="5" id="KW-1133">Transmembrane helix</keyword>
<reference evidence="9" key="1">
    <citation type="submission" date="2022-03" db="EMBL/GenBank/DDBJ databases">
        <authorList>
            <person name="Martin H S."/>
        </authorList>
    </citation>
    <scope>NUCLEOTIDE SEQUENCE</scope>
</reference>
<protein>
    <submittedName>
        <fullName evidence="9">Uncharacterized protein</fullName>
    </submittedName>
</protein>
<keyword evidence="2" id="KW-0716">Sensory transduction</keyword>
<organism evidence="9 10">
    <name type="scientific">Iphiclides podalirius</name>
    <name type="common">scarce swallowtail</name>
    <dbReference type="NCBI Taxonomy" id="110791"/>
    <lineage>
        <taxon>Eukaryota</taxon>
        <taxon>Metazoa</taxon>
        <taxon>Ecdysozoa</taxon>
        <taxon>Arthropoda</taxon>
        <taxon>Hexapoda</taxon>
        <taxon>Insecta</taxon>
        <taxon>Pterygota</taxon>
        <taxon>Neoptera</taxon>
        <taxon>Endopterygota</taxon>
        <taxon>Lepidoptera</taxon>
        <taxon>Glossata</taxon>
        <taxon>Ditrysia</taxon>
        <taxon>Papilionoidea</taxon>
        <taxon>Papilionidae</taxon>
        <taxon>Papilioninae</taxon>
        <taxon>Iphiclides</taxon>
    </lineage>
</organism>
<name>A0ABN8IZX5_9NEOP</name>
<dbReference type="PANTHER" id="PTHR21137">
    <property type="entry name" value="ODORANT RECEPTOR"/>
    <property type="match status" value="1"/>
</dbReference>
<feature type="non-terminal residue" evidence="9">
    <location>
        <position position="124"/>
    </location>
</feature>
<dbReference type="PANTHER" id="PTHR21137:SF44">
    <property type="entry name" value="ODORANT RECEPTOR 13A-RELATED"/>
    <property type="match status" value="1"/>
</dbReference>
<evidence type="ECO:0000256" key="3">
    <source>
        <dbReference type="ARBA" id="ARBA00022692"/>
    </source>
</evidence>
<evidence type="ECO:0000256" key="6">
    <source>
        <dbReference type="ARBA" id="ARBA00023136"/>
    </source>
</evidence>
<keyword evidence="6" id="KW-0472">Membrane</keyword>
<gene>
    <name evidence="9" type="ORF">IPOD504_LOCUS14375</name>
</gene>
<keyword evidence="3" id="KW-0812">Transmembrane</keyword>
<evidence type="ECO:0000313" key="9">
    <source>
        <dbReference type="EMBL" id="CAH2068500.1"/>
    </source>
</evidence>
<evidence type="ECO:0000256" key="7">
    <source>
        <dbReference type="ARBA" id="ARBA00023170"/>
    </source>
</evidence>
<accession>A0ABN8IZX5</accession>
<dbReference type="Pfam" id="PF02949">
    <property type="entry name" value="7tm_6"/>
    <property type="match status" value="1"/>
</dbReference>
<comment type="subcellular location">
    <subcellularLocation>
        <location evidence="1">Membrane</location>
        <topology evidence="1">Multi-pass membrane protein</topology>
    </subcellularLocation>
</comment>
<keyword evidence="4" id="KW-0552">Olfaction</keyword>
<evidence type="ECO:0000313" key="10">
    <source>
        <dbReference type="Proteomes" id="UP000837857"/>
    </source>
</evidence>
<evidence type="ECO:0000256" key="2">
    <source>
        <dbReference type="ARBA" id="ARBA00022606"/>
    </source>
</evidence>
<evidence type="ECO:0000256" key="8">
    <source>
        <dbReference type="ARBA" id="ARBA00023224"/>
    </source>
</evidence>
<keyword evidence="10" id="KW-1185">Reference proteome</keyword>
<evidence type="ECO:0000256" key="4">
    <source>
        <dbReference type="ARBA" id="ARBA00022725"/>
    </source>
</evidence>
<dbReference type="Proteomes" id="UP000837857">
    <property type="component" value="Chromosome 5"/>
</dbReference>
<evidence type="ECO:0000256" key="1">
    <source>
        <dbReference type="ARBA" id="ARBA00004141"/>
    </source>
</evidence>
<proteinExistence type="predicted"/>
<sequence>MLLRLLQLRIRRLGSTESTSNNSKLHFKDCYEEIISVIKTHQRLIKYGSDLENAFTIVNLINVLLSSVDICCVVFNISSALCRSQKPLYFTALKFSCITMTTYTSILTSSYSYFTLLYTVYLSD</sequence>
<evidence type="ECO:0000256" key="5">
    <source>
        <dbReference type="ARBA" id="ARBA00022989"/>
    </source>
</evidence>